<dbReference type="InterPro" id="IPR000182">
    <property type="entry name" value="GNAT_dom"/>
</dbReference>
<name>A0A2L2XFT4_9FIRM</name>
<reference evidence="3" key="1">
    <citation type="submission" date="2018-02" db="EMBL/GenBank/DDBJ databases">
        <title>Genome sequence of Desulfocucumis palustris strain NAW-5.</title>
        <authorList>
            <person name="Watanabe M."/>
            <person name="Kojima H."/>
            <person name="Fukui M."/>
        </authorList>
    </citation>
    <scope>NUCLEOTIDE SEQUENCE [LARGE SCALE GENOMIC DNA]</scope>
    <source>
        <strain evidence="3">NAW-5</strain>
    </source>
</reference>
<dbReference type="InterPro" id="IPR016181">
    <property type="entry name" value="Acyl_CoA_acyltransferase"/>
</dbReference>
<dbReference type="OrthoDB" id="5416633at2"/>
<dbReference type="RefSeq" id="WP_104373131.1">
    <property type="nucleotide sequence ID" value="NZ_BFAV01000155.1"/>
</dbReference>
<evidence type="ECO:0000313" key="3">
    <source>
        <dbReference type="Proteomes" id="UP000239549"/>
    </source>
</evidence>
<keyword evidence="3" id="KW-1185">Reference proteome</keyword>
<dbReference type="PIRSF" id="PIRSF021278">
    <property type="entry name" value="AcuA"/>
    <property type="match status" value="1"/>
</dbReference>
<keyword evidence="2" id="KW-0808">Transferase</keyword>
<dbReference type="GO" id="GO:0019152">
    <property type="term" value="F:acetoin dehydrogenase (NAD+) activity"/>
    <property type="evidence" value="ECO:0007669"/>
    <property type="project" value="InterPro"/>
</dbReference>
<comment type="caution">
    <text evidence="2">The sequence shown here is derived from an EMBL/GenBank/DDBJ whole genome shotgun (WGS) entry which is preliminary data.</text>
</comment>
<dbReference type="GO" id="GO:0045150">
    <property type="term" value="P:acetoin catabolic process"/>
    <property type="evidence" value="ECO:0007669"/>
    <property type="project" value="InterPro"/>
</dbReference>
<evidence type="ECO:0000259" key="1">
    <source>
        <dbReference type="Pfam" id="PF00583"/>
    </source>
</evidence>
<dbReference type="InterPro" id="IPR024699">
    <property type="entry name" value="AcuA"/>
</dbReference>
<sequence length="212" mass="24553">MCESINNPPDRVVETPAGKVYIEGPVKSTDIGQLAMEEDLKNFRPPEKQKKALMQIADSRDGILYIIRHENTIAGYVSFHEPDPYARWSRHPRIMELGAIEISSKWRKYKLAKKLLKVAFENPVMEDYIVLTIEFSWHWDLENTGLDLWNYQRMLTSVFGSVGLVKMPTNDPDILEHPANVLMVRIGKNVSEEDVREFDELRFIDEGIFSKN</sequence>
<dbReference type="EMBL" id="BFAV01000155">
    <property type="protein sequence ID" value="GBF34992.1"/>
    <property type="molecule type" value="Genomic_DNA"/>
</dbReference>
<dbReference type="Gene3D" id="3.40.630.30">
    <property type="match status" value="1"/>
</dbReference>
<dbReference type="AlphaFoldDB" id="A0A2L2XFT4"/>
<organism evidence="2 3">
    <name type="scientific">Desulfocucumis palustris</name>
    <dbReference type="NCBI Taxonomy" id="1898651"/>
    <lineage>
        <taxon>Bacteria</taxon>
        <taxon>Bacillati</taxon>
        <taxon>Bacillota</taxon>
        <taxon>Clostridia</taxon>
        <taxon>Eubacteriales</taxon>
        <taxon>Desulfocucumaceae</taxon>
        <taxon>Desulfocucumis</taxon>
    </lineage>
</organism>
<proteinExistence type="predicted"/>
<dbReference type="Pfam" id="PF00583">
    <property type="entry name" value="Acetyltransf_1"/>
    <property type="match status" value="1"/>
</dbReference>
<gene>
    <name evidence="2" type="ORF">DCCM_4113</name>
</gene>
<feature type="domain" description="N-acetyltransferase" evidence="1">
    <location>
        <begin position="38"/>
        <end position="120"/>
    </location>
</feature>
<dbReference type="GO" id="GO:0016747">
    <property type="term" value="F:acyltransferase activity, transferring groups other than amino-acyl groups"/>
    <property type="evidence" value="ECO:0007669"/>
    <property type="project" value="InterPro"/>
</dbReference>
<accession>A0A2L2XFT4</accession>
<dbReference type="SUPFAM" id="SSF55729">
    <property type="entry name" value="Acyl-CoA N-acyltransferases (Nat)"/>
    <property type="match status" value="1"/>
</dbReference>
<dbReference type="Proteomes" id="UP000239549">
    <property type="component" value="Unassembled WGS sequence"/>
</dbReference>
<evidence type="ECO:0000313" key="2">
    <source>
        <dbReference type="EMBL" id="GBF34992.1"/>
    </source>
</evidence>
<protein>
    <submittedName>
        <fullName evidence="2">Acetyltransferase AcuA</fullName>
    </submittedName>
</protein>